<evidence type="ECO:0000313" key="3">
    <source>
        <dbReference type="Proteomes" id="UP000196118"/>
    </source>
</evidence>
<dbReference type="Gene3D" id="3.40.50.1000">
    <property type="entry name" value="HAD superfamily/HAD-like"/>
    <property type="match status" value="1"/>
</dbReference>
<proteinExistence type="predicted"/>
<dbReference type="PANTHER" id="PTHR43316">
    <property type="entry name" value="HYDROLASE, HALOACID DELAHOGENASE-RELATED"/>
    <property type="match status" value="1"/>
</dbReference>
<protein>
    <submittedName>
        <fullName evidence="2">(S)-2-haloacid dehalogenase</fullName>
        <ecNumber evidence="2">3.8.1.2</ecNumber>
    </submittedName>
</protein>
<organism evidence="2 3">
    <name type="scientific">Pediococcus pentosaceus</name>
    <dbReference type="NCBI Taxonomy" id="1255"/>
    <lineage>
        <taxon>Bacteria</taxon>
        <taxon>Bacillati</taxon>
        <taxon>Bacillota</taxon>
        <taxon>Bacilli</taxon>
        <taxon>Lactobacillales</taxon>
        <taxon>Lactobacillaceae</taxon>
        <taxon>Pediococcus</taxon>
    </lineage>
</organism>
<name>A0A1Y0VLG7_PEDPE</name>
<reference evidence="2 3" key="1">
    <citation type="submission" date="2017-05" db="EMBL/GenBank/DDBJ databases">
        <title>Genome sequence of Pediococcus pentosaceus strain SRCM100892.</title>
        <authorList>
            <person name="Cho S.H."/>
        </authorList>
    </citation>
    <scope>NUCLEOTIDE SEQUENCE [LARGE SCALE GENOMIC DNA]</scope>
    <source>
        <strain evidence="2 3">SRCM100892</strain>
    </source>
</reference>
<keyword evidence="1 2" id="KW-0378">Hydrolase</keyword>
<sequence>MKKVVSFAGFDTLFDTEVFYRAIGRLGERYNIDDNLVRNTYVEKELALMKADEFVKYSKLMEEALNQTADELGFKVDPSDFSDVLIAHTVMKPFPDAPTALYQIKAKGYETVLMTDHSRDLIQSNVINLDHEFDMIITAEDVQTYKPNQKFFDYVNDQLGNDVEKHVHVAVDEVKDLKPAQDAGWNVIKIDRKSEDASIASLMDTVDKL</sequence>
<dbReference type="Pfam" id="PF13419">
    <property type="entry name" value="HAD_2"/>
    <property type="match status" value="1"/>
</dbReference>
<evidence type="ECO:0000313" key="2">
    <source>
        <dbReference type="EMBL" id="ARW19015.1"/>
    </source>
</evidence>
<dbReference type="PANTHER" id="PTHR43316:SF3">
    <property type="entry name" value="HALOACID DEHALOGENASE, TYPE II (AFU_ORTHOLOGUE AFUA_2G07750)-RELATED"/>
    <property type="match status" value="1"/>
</dbReference>
<accession>A0A1Y0VLG7</accession>
<dbReference type="InterPro" id="IPR041492">
    <property type="entry name" value="HAD_2"/>
</dbReference>
<dbReference type="GO" id="GO:0018784">
    <property type="term" value="F:(S)-2-haloacid dehalogenase activity"/>
    <property type="evidence" value="ECO:0007669"/>
    <property type="project" value="UniProtKB-EC"/>
</dbReference>
<dbReference type="AlphaFoldDB" id="A0A1Y0VLG7"/>
<dbReference type="Gene3D" id="1.10.150.240">
    <property type="entry name" value="Putative phosphatase, domain 2"/>
    <property type="match status" value="1"/>
</dbReference>
<dbReference type="Proteomes" id="UP000196118">
    <property type="component" value="Chromosome"/>
</dbReference>
<gene>
    <name evidence="2" type="ORF">S100892_00410</name>
</gene>
<dbReference type="EC" id="3.8.1.2" evidence="2"/>
<dbReference type="SUPFAM" id="SSF56784">
    <property type="entry name" value="HAD-like"/>
    <property type="match status" value="1"/>
</dbReference>
<dbReference type="InterPro" id="IPR023198">
    <property type="entry name" value="PGP-like_dom2"/>
</dbReference>
<dbReference type="InterPro" id="IPR023214">
    <property type="entry name" value="HAD_sf"/>
</dbReference>
<dbReference type="EMBL" id="CP021474">
    <property type="protein sequence ID" value="ARW19015.1"/>
    <property type="molecule type" value="Genomic_DNA"/>
</dbReference>
<dbReference type="InterPro" id="IPR051540">
    <property type="entry name" value="S-2-haloacid_dehalogenase"/>
</dbReference>
<dbReference type="RefSeq" id="WP_061812359.1">
    <property type="nucleotide sequence ID" value="NZ_CP085178.1"/>
</dbReference>
<evidence type="ECO:0000256" key="1">
    <source>
        <dbReference type="ARBA" id="ARBA00022801"/>
    </source>
</evidence>
<dbReference type="InterPro" id="IPR036412">
    <property type="entry name" value="HAD-like_sf"/>
</dbReference>